<dbReference type="Proteomes" id="UP000324222">
    <property type="component" value="Unassembled WGS sequence"/>
</dbReference>
<evidence type="ECO:0000313" key="2">
    <source>
        <dbReference type="Proteomes" id="UP000324222"/>
    </source>
</evidence>
<dbReference type="EMBL" id="VSRR010058767">
    <property type="protein sequence ID" value="MPC82059.1"/>
    <property type="molecule type" value="Genomic_DNA"/>
</dbReference>
<dbReference type="AlphaFoldDB" id="A0A5B7IJC1"/>
<proteinExistence type="predicted"/>
<reference evidence="1 2" key="1">
    <citation type="submission" date="2019-05" db="EMBL/GenBank/DDBJ databases">
        <title>Another draft genome of Portunus trituberculatus and its Hox gene families provides insights of decapod evolution.</title>
        <authorList>
            <person name="Jeong J.-H."/>
            <person name="Song I."/>
            <person name="Kim S."/>
            <person name="Choi T."/>
            <person name="Kim D."/>
            <person name="Ryu S."/>
            <person name="Kim W."/>
        </authorList>
    </citation>
    <scope>NUCLEOTIDE SEQUENCE [LARGE SCALE GENOMIC DNA]</scope>
    <source>
        <tissue evidence="1">Muscle</tissue>
    </source>
</reference>
<organism evidence="1 2">
    <name type="scientific">Portunus trituberculatus</name>
    <name type="common">Swimming crab</name>
    <name type="synonym">Neptunus trituberculatus</name>
    <dbReference type="NCBI Taxonomy" id="210409"/>
    <lineage>
        <taxon>Eukaryota</taxon>
        <taxon>Metazoa</taxon>
        <taxon>Ecdysozoa</taxon>
        <taxon>Arthropoda</taxon>
        <taxon>Crustacea</taxon>
        <taxon>Multicrustacea</taxon>
        <taxon>Malacostraca</taxon>
        <taxon>Eumalacostraca</taxon>
        <taxon>Eucarida</taxon>
        <taxon>Decapoda</taxon>
        <taxon>Pleocyemata</taxon>
        <taxon>Brachyura</taxon>
        <taxon>Eubrachyura</taxon>
        <taxon>Portunoidea</taxon>
        <taxon>Portunidae</taxon>
        <taxon>Portuninae</taxon>
        <taxon>Portunus</taxon>
    </lineage>
</organism>
<gene>
    <name evidence="1" type="ORF">E2C01_076704</name>
</gene>
<protein>
    <submittedName>
        <fullName evidence="1">Uncharacterized protein</fullName>
    </submittedName>
</protein>
<evidence type="ECO:0000313" key="1">
    <source>
        <dbReference type="EMBL" id="MPC82059.1"/>
    </source>
</evidence>
<keyword evidence="2" id="KW-1185">Reference proteome</keyword>
<accession>A0A5B7IJC1</accession>
<name>A0A5B7IJC1_PORTR</name>
<sequence length="70" mass="7334">MTPLRATIPGAGEAGKGLVALTGTTREHLGLNQSRIVICGAGLRKTRPQTTRLKDGIARRGGAGWRLKGL</sequence>
<comment type="caution">
    <text evidence="1">The sequence shown here is derived from an EMBL/GenBank/DDBJ whole genome shotgun (WGS) entry which is preliminary data.</text>
</comment>